<dbReference type="HOGENOM" id="CLU_178224_0_0_2"/>
<dbReference type="OrthoDB" id="27116at2157"/>
<dbReference type="Proteomes" id="UP000002595">
    <property type="component" value="Chromosome"/>
</dbReference>
<dbReference type="GeneID" id="4616362"/>
<dbReference type="RefSeq" id="WP_011762484.1">
    <property type="nucleotide sequence ID" value="NC_008701.1"/>
</dbReference>
<proteinExistence type="predicted"/>
<dbReference type="EMBL" id="CP000504">
    <property type="protein sequence ID" value="ABL87908.1"/>
    <property type="molecule type" value="Genomic_DNA"/>
</dbReference>
<accession>A1RSH6</accession>
<gene>
    <name evidence="1" type="ordered locus">Pisl_0730</name>
</gene>
<evidence type="ECO:0000313" key="1">
    <source>
        <dbReference type="EMBL" id="ABL87908.1"/>
    </source>
</evidence>
<dbReference type="AlphaFoldDB" id="A1RSH6"/>
<dbReference type="KEGG" id="pis:Pisl_0730"/>
<sequence length="98" mass="11634">MYVQYIRFSPIGEYLRLVILRRLSRGPAKIEEINELAKRVVQNVGIKYDWRIWPELLKKEVIIKDGVVEITHFGRWIFEQTSEEVAEYIKRTLGIDLG</sequence>
<organism evidence="1 2">
    <name type="scientific">Pyrobaculum islandicum (strain DSM 4184 / JCM 9189 / GEO3)</name>
    <dbReference type="NCBI Taxonomy" id="384616"/>
    <lineage>
        <taxon>Archaea</taxon>
        <taxon>Thermoproteota</taxon>
        <taxon>Thermoprotei</taxon>
        <taxon>Thermoproteales</taxon>
        <taxon>Thermoproteaceae</taxon>
        <taxon>Pyrobaculum</taxon>
    </lineage>
</organism>
<name>A1RSH6_PYRIL</name>
<dbReference type="eggNOG" id="arCOG05435">
    <property type="taxonomic scope" value="Archaea"/>
</dbReference>
<evidence type="ECO:0000313" key="2">
    <source>
        <dbReference type="Proteomes" id="UP000002595"/>
    </source>
</evidence>
<reference evidence="1" key="1">
    <citation type="submission" date="2006-12" db="EMBL/GenBank/DDBJ databases">
        <title>Complete sequence of Pyrobaculum islandicum DSM 4184.</title>
        <authorList>
            <person name="Copeland A."/>
            <person name="Lucas S."/>
            <person name="Lapidus A."/>
            <person name="Barry K."/>
            <person name="Detter J.C."/>
            <person name="Glavina del Rio T."/>
            <person name="Dalin E."/>
            <person name="Tice H."/>
            <person name="Pitluck S."/>
            <person name="Meincke L."/>
            <person name="Brettin T."/>
            <person name="Bruce D."/>
            <person name="Han C."/>
            <person name="Tapia R."/>
            <person name="Gilna P."/>
            <person name="Schmutz J."/>
            <person name="Larimer F."/>
            <person name="Land M."/>
            <person name="Hauser L."/>
            <person name="Kyrpides N."/>
            <person name="Mikhailova N."/>
            <person name="Cozen A.E."/>
            <person name="Fitz-Gibbon S.T."/>
            <person name="House C.H."/>
            <person name="Saltikov C."/>
            <person name="Lowe T."/>
            <person name="Richardson P."/>
        </authorList>
    </citation>
    <scope>NUCLEOTIDE SEQUENCE [LARGE SCALE GENOMIC DNA]</scope>
    <source>
        <strain evidence="1">DSM 4184</strain>
    </source>
</reference>
<keyword evidence="2" id="KW-1185">Reference proteome</keyword>
<protein>
    <submittedName>
        <fullName evidence="1">Uncharacterized protein</fullName>
    </submittedName>
</protein>